<name>A0A4Y2LQ94_ARAVE</name>
<dbReference type="Proteomes" id="UP000499080">
    <property type="component" value="Unassembled WGS sequence"/>
</dbReference>
<dbReference type="AlphaFoldDB" id="A0A4Y2LQ94"/>
<keyword evidence="3" id="KW-1185">Reference proteome</keyword>
<proteinExistence type="predicted"/>
<dbReference type="EMBL" id="BGPR01278256">
    <property type="protein sequence ID" value="GBN16908.1"/>
    <property type="molecule type" value="Genomic_DNA"/>
</dbReference>
<feature type="non-terminal residue" evidence="2">
    <location>
        <position position="1"/>
    </location>
</feature>
<evidence type="ECO:0000256" key="1">
    <source>
        <dbReference type="SAM" id="MobiDB-lite"/>
    </source>
</evidence>
<gene>
    <name evidence="2" type="ORF">AVEN_67162_1</name>
</gene>
<protein>
    <submittedName>
        <fullName evidence="2">Uncharacterized protein</fullName>
    </submittedName>
</protein>
<comment type="caution">
    <text evidence="2">The sequence shown here is derived from an EMBL/GenBank/DDBJ whole genome shotgun (WGS) entry which is preliminary data.</text>
</comment>
<accession>A0A4Y2LQ94</accession>
<feature type="region of interest" description="Disordered" evidence="1">
    <location>
        <begin position="62"/>
        <end position="84"/>
    </location>
</feature>
<organism evidence="2 3">
    <name type="scientific">Araneus ventricosus</name>
    <name type="common">Orbweaver spider</name>
    <name type="synonym">Epeira ventricosa</name>
    <dbReference type="NCBI Taxonomy" id="182803"/>
    <lineage>
        <taxon>Eukaryota</taxon>
        <taxon>Metazoa</taxon>
        <taxon>Ecdysozoa</taxon>
        <taxon>Arthropoda</taxon>
        <taxon>Chelicerata</taxon>
        <taxon>Arachnida</taxon>
        <taxon>Araneae</taxon>
        <taxon>Araneomorphae</taxon>
        <taxon>Entelegynae</taxon>
        <taxon>Araneoidea</taxon>
        <taxon>Araneidae</taxon>
        <taxon>Araneus</taxon>
    </lineage>
</organism>
<sequence>RAFRHCLFCDYITGRNALKAVLNLTPQHTPEHGARTAPCRLVSASDIDDSGYQVLADAGINASATDGKDSCDNDEDPSAVVADL</sequence>
<evidence type="ECO:0000313" key="2">
    <source>
        <dbReference type="EMBL" id="GBN16908.1"/>
    </source>
</evidence>
<reference evidence="2 3" key="1">
    <citation type="journal article" date="2019" name="Sci. Rep.">
        <title>Orb-weaving spider Araneus ventricosus genome elucidates the spidroin gene catalogue.</title>
        <authorList>
            <person name="Kono N."/>
            <person name="Nakamura H."/>
            <person name="Ohtoshi R."/>
            <person name="Moran D.A.P."/>
            <person name="Shinohara A."/>
            <person name="Yoshida Y."/>
            <person name="Fujiwara M."/>
            <person name="Mori M."/>
            <person name="Tomita M."/>
            <person name="Arakawa K."/>
        </authorList>
    </citation>
    <scope>NUCLEOTIDE SEQUENCE [LARGE SCALE GENOMIC DNA]</scope>
</reference>
<evidence type="ECO:0000313" key="3">
    <source>
        <dbReference type="Proteomes" id="UP000499080"/>
    </source>
</evidence>